<evidence type="ECO:0000256" key="1">
    <source>
        <dbReference type="SAM" id="SignalP"/>
    </source>
</evidence>
<proteinExistence type="predicted"/>
<dbReference type="AlphaFoldDB" id="A0A1A9UZ59"/>
<feature type="signal peptide" evidence="1">
    <location>
        <begin position="1"/>
        <end position="20"/>
    </location>
</feature>
<keyword evidence="3" id="KW-1185">Reference proteome</keyword>
<evidence type="ECO:0000313" key="3">
    <source>
        <dbReference type="Proteomes" id="UP000078200"/>
    </source>
</evidence>
<keyword evidence="1" id="KW-0732">Signal</keyword>
<reference evidence="2" key="1">
    <citation type="submission" date="2020-05" db="UniProtKB">
        <authorList>
            <consortium name="EnsemblMetazoa"/>
        </authorList>
    </citation>
    <scope>IDENTIFICATION</scope>
    <source>
        <strain evidence="2">TTRI</strain>
    </source>
</reference>
<sequence length="164" mass="19421">MKNYIIICLGFILLTQHCSTSPIPDSERLDEHNKFHKEILKEFTDFTVKTGDELVEFLANVINEVKQKNESPDEDLTNRRQDKFIKHLEKIKNGDVESTIWDLYKDVIDFAAKDFAVQDEELGKIMEKYKISEFKQKTREAYLKFYDNVFKAFEIFADELKHES</sequence>
<organism evidence="2 3">
    <name type="scientific">Glossina austeni</name>
    <name type="common">Savannah tsetse fly</name>
    <dbReference type="NCBI Taxonomy" id="7395"/>
    <lineage>
        <taxon>Eukaryota</taxon>
        <taxon>Metazoa</taxon>
        <taxon>Ecdysozoa</taxon>
        <taxon>Arthropoda</taxon>
        <taxon>Hexapoda</taxon>
        <taxon>Insecta</taxon>
        <taxon>Pterygota</taxon>
        <taxon>Neoptera</taxon>
        <taxon>Endopterygota</taxon>
        <taxon>Diptera</taxon>
        <taxon>Brachycera</taxon>
        <taxon>Muscomorpha</taxon>
        <taxon>Hippoboscoidea</taxon>
        <taxon>Glossinidae</taxon>
        <taxon>Glossina</taxon>
    </lineage>
</organism>
<protein>
    <submittedName>
        <fullName evidence="2">Uncharacterized protein</fullName>
    </submittedName>
</protein>
<dbReference type="EnsemblMetazoa" id="GAUT020473-RA">
    <property type="protein sequence ID" value="GAUT020473-PA"/>
    <property type="gene ID" value="GAUT020473"/>
</dbReference>
<evidence type="ECO:0000313" key="2">
    <source>
        <dbReference type="EnsemblMetazoa" id="GAUT020473-PA"/>
    </source>
</evidence>
<dbReference type="VEuPathDB" id="VectorBase:GAUT020473"/>
<dbReference type="Proteomes" id="UP000078200">
    <property type="component" value="Unassembled WGS sequence"/>
</dbReference>
<name>A0A1A9UZ59_GLOAU</name>
<feature type="chain" id="PRO_5008398907" evidence="1">
    <location>
        <begin position="21"/>
        <end position="164"/>
    </location>
</feature>
<accession>A0A1A9UZ59</accession>